<dbReference type="Gene3D" id="3.40.1440.10">
    <property type="entry name" value="GIY-YIG endonuclease"/>
    <property type="match status" value="1"/>
</dbReference>
<dbReference type="RefSeq" id="XP_005717355.1">
    <property type="nucleotide sequence ID" value="XM_005717298.1"/>
</dbReference>
<gene>
    <name evidence="2" type="ORF">CHC_T00005769001</name>
</gene>
<keyword evidence="3" id="KW-1185">Reference proteome</keyword>
<organism evidence="2 3">
    <name type="scientific">Chondrus crispus</name>
    <name type="common">Carrageen Irish moss</name>
    <name type="synonym">Polymorpha crispa</name>
    <dbReference type="NCBI Taxonomy" id="2769"/>
    <lineage>
        <taxon>Eukaryota</taxon>
        <taxon>Rhodophyta</taxon>
        <taxon>Florideophyceae</taxon>
        <taxon>Rhodymeniophycidae</taxon>
        <taxon>Gigartinales</taxon>
        <taxon>Gigartinaceae</taxon>
        <taxon>Chondrus</taxon>
    </lineage>
</organism>
<evidence type="ECO:0000313" key="2">
    <source>
        <dbReference type="EMBL" id="CDF37484.1"/>
    </source>
</evidence>
<protein>
    <recommendedName>
        <fullName evidence="4">GIY-YIG domain-containing protein</fullName>
    </recommendedName>
</protein>
<dbReference type="Proteomes" id="UP000012073">
    <property type="component" value="Unassembled WGS sequence"/>
</dbReference>
<reference evidence="3" key="1">
    <citation type="journal article" date="2013" name="Proc. Natl. Acad. Sci. U.S.A.">
        <title>Genome structure and metabolic features in the red seaweed Chondrus crispus shed light on evolution of the Archaeplastida.</title>
        <authorList>
            <person name="Collen J."/>
            <person name="Porcel B."/>
            <person name="Carre W."/>
            <person name="Ball S.G."/>
            <person name="Chaparro C."/>
            <person name="Tonon T."/>
            <person name="Barbeyron T."/>
            <person name="Michel G."/>
            <person name="Noel B."/>
            <person name="Valentin K."/>
            <person name="Elias M."/>
            <person name="Artiguenave F."/>
            <person name="Arun A."/>
            <person name="Aury J.M."/>
            <person name="Barbosa-Neto J.F."/>
            <person name="Bothwell J.H."/>
            <person name="Bouget F.Y."/>
            <person name="Brillet L."/>
            <person name="Cabello-Hurtado F."/>
            <person name="Capella-Gutierrez S."/>
            <person name="Charrier B."/>
            <person name="Cladiere L."/>
            <person name="Cock J.M."/>
            <person name="Coelho S.M."/>
            <person name="Colleoni C."/>
            <person name="Czjzek M."/>
            <person name="Da Silva C."/>
            <person name="Delage L."/>
            <person name="Denoeud F."/>
            <person name="Deschamps P."/>
            <person name="Dittami S.M."/>
            <person name="Gabaldon T."/>
            <person name="Gachon C.M."/>
            <person name="Groisillier A."/>
            <person name="Herve C."/>
            <person name="Jabbari K."/>
            <person name="Katinka M."/>
            <person name="Kloareg B."/>
            <person name="Kowalczyk N."/>
            <person name="Labadie K."/>
            <person name="Leblanc C."/>
            <person name="Lopez P.J."/>
            <person name="McLachlan D.H."/>
            <person name="Meslet-Cladiere L."/>
            <person name="Moustafa A."/>
            <person name="Nehr Z."/>
            <person name="Nyvall Collen P."/>
            <person name="Panaud O."/>
            <person name="Partensky F."/>
            <person name="Poulain J."/>
            <person name="Rensing S.A."/>
            <person name="Rousvoal S."/>
            <person name="Samson G."/>
            <person name="Symeonidi A."/>
            <person name="Weissenbach J."/>
            <person name="Zambounis A."/>
            <person name="Wincker P."/>
            <person name="Boyen C."/>
        </authorList>
    </citation>
    <scope>NUCLEOTIDE SEQUENCE [LARGE SCALE GENOMIC DNA]</scope>
    <source>
        <strain evidence="3">cv. Stackhouse</strain>
    </source>
</reference>
<dbReference type="InterPro" id="IPR035901">
    <property type="entry name" value="GIY-YIG_endonuc_sf"/>
</dbReference>
<dbReference type="GeneID" id="17325071"/>
<feature type="compositionally biased region" description="Basic and acidic residues" evidence="1">
    <location>
        <begin position="545"/>
        <end position="555"/>
    </location>
</feature>
<feature type="compositionally biased region" description="Basic and acidic residues" evidence="1">
    <location>
        <begin position="607"/>
        <end position="641"/>
    </location>
</feature>
<evidence type="ECO:0008006" key="4">
    <source>
        <dbReference type="Google" id="ProtNLM"/>
    </source>
</evidence>
<evidence type="ECO:0000256" key="1">
    <source>
        <dbReference type="SAM" id="MobiDB-lite"/>
    </source>
</evidence>
<feature type="compositionally biased region" description="Basic and acidic residues" evidence="1">
    <location>
        <begin position="313"/>
        <end position="325"/>
    </location>
</feature>
<proteinExistence type="predicted"/>
<name>R7QHG6_CHOCR</name>
<feature type="region of interest" description="Disordered" evidence="1">
    <location>
        <begin position="302"/>
        <end position="418"/>
    </location>
</feature>
<evidence type="ECO:0000313" key="3">
    <source>
        <dbReference type="Proteomes" id="UP000012073"/>
    </source>
</evidence>
<dbReference type="KEGG" id="ccp:CHC_T00005769001"/>
<feature type="compositionally biased region" description="Basic and acidic residues" evidence="1">
    <location>
        <begin position="341"/>
        <end position="358"/>
    </location>
</feature>
<dbReference type="Gramene" id="CDF37484">
    <property type="protein sequence ID" value="CDF37484"/>
    <property type="gene ID" value="CHC_T00005769001"/>
</dbReference>
<dbReference type="EMBL" id="HG001844">
    <property type="protein sequence ID" value="CDF37484.1"/>
    <property type="molecule type" value="Genomic_DNA"/>
</dbReference>
<accession>R7QHG6</accession>
<dbReference type="AlphaFoldDB" id="R7QHG6"/>
<feature type="region of interest" description="Disordered" evidence="1">
    <location>
        <begin position="545"/>
        <end position="641"/>
    </location>
</feature>
<sequence length="641" mass="71378">MILAHCCLYVRRKICEIPFRPLLRNPPDQSPSASSANCKYPLMTFRPDHNHPPPQSICIHAITALPPPPSTMPKRNLYILDLHAGRKYVGVTTDVNLRYALHAAGCAGEWTRRYPPLCVRHVSPVDEDQEKSLERLVTVQLIYKHGINRVRGSEVKKGGCYRPGDAQDVVALVRKALGVGEDAAAKRVALLFRREKDPEVVEEGTGDADDDINLLTDQAAILSLQDASGGEQTKGGIDPKGKWDAFDRQGRQLLDTNIAPGLSRYACCGQSRTCHPKSPFRCRRVASYQRSEDAYANHKIACNQQESPYAQHETLRNGHEREKRSPAPSHDNLYRSNRASSSREHGPTTSLEFHRMDRNGSSSLSRIQRHDLSSYDYGYPSSSKHSPPSDWMDANDSSDTISTGGGTQDGECGEPDFLEDDHFSHFGEFADQGNLSEDVIYSSDDENFHQEKVKSPPSASSEDGFFEHSGYGERYCAGYDVPGDSACVEIGESMGNNDFPFNNSAPDGDITSIKEEDELYLVDQFHNDGRHTVRRLYEARTGIREQEEKSEKIQNGKDNPNSASENKHSYSQENGFSYVTAGGSRDQNNGAGSNLDDIDDQVTNASHPKESPQGKHEGDYELFSDNEHYSEDERYSLDGSY</sequence>